<proteinExistence type="inferred from homology"/>
<dbReference type="GO" id="GO:0015288">
    <property type="term" value="F:porin activity"/>
    <property type="evidence" value="ECO:0007669"/>
    <property type="project" value="UniProtKB-KW"/>
</dbReference>
<keyword evidence="15" id="KW-1133">Transmembrane helix</keyword>
<dbReference type="EMBL" id="CYZH01000006">
    <property type="protein sequence ID" value="CUO09854.1"/>
    <property type="molecule type" value="Genomic_DNA"/>
</dbReference>
<dbReference type="InterPro" id="IPR003715">
    <property type="entry name" value="Poly_export_N"/>
</dbReference>
<evidence type="ECO:0000256" key="6">
    <source>
        <dbReference type="ARBA" id="ARBA00022692"/>
    </source>
</evidence>
<dbReference type="GO" id="GO:0009279">
    <property type="term" value="C:cell outer membrane"/>
    <property type="evidence" value="ECO:0007669"/>
    <property type="project" value="UniProtKB-SubCell"/>
</dbReference>
<dbReference type="GO" id="GO:0006811">
    <property type="term" value="P:monoatomic ion transport"/>
    <property type="evidence" value="ECO:0007669"/>
    <property type="project" value="UniProtKB-KW"/>
</dbReference>
<comment type="subcellular location">
    <subcellularLocation>
        <location evidence="1">Cell outer membrane</location>
        <topology evidence="1">Multi-pass membrane protein</topology>
    </subcellularLocation>
</comment>
<protein>
    <submittedName>
        <fullName evidence="18">Polysaccharide export outer membrane protein</fullName>
    </submittedName>
</protein>
<dbReference type="Gene3D" id="3.30.1950.10">
    <property type="entry name" value="wza like domain"/>
    <property type="match status" value="1"/>
</dbReference>
<evidence type="ECO:0000313" key="19">
    <source>
        <dbReference type="Proteomes" id="UP000095517"/>
    </source>
</evidence>
<keyword evidence="11 15" id="KW-0472">Membrane</keyword>
<dbReference type="Pfam" id="PF02563">
    <property type="entry name" value="Poly_export"/>
    <property type="match status" value="1"/>
</dbReference>
<dbReference type="STRING" id="338188.ERS852397_01355"/>
<dbReference type="InterPro" id="IPR054765">
    <property type="entry name" value="SLBB_dom"/>
</dbReference>
<keyword evidence="5" id="KW-0762">Sugar transport</keyword>
<evidence type="ECO:0000256" key="7">
    <source>
        <dbReference type="ARBA" id="ARBA00022729"/>
    </source>
</evidence>
<accession>A0A174C9M2</accession>
<dbReference type="Proteomes" id="UP000095517">
    <property type="component" value="Unassembled WGS sequence"/>
</dbReference>
<dbReference type="PANTHER" id="PTHR33619:SF3">
    <property type="entry name" value="POLYSACCHARIDE EXPORT PROTEIN GFCE-RELATED"/>
    <property type="match status" value="1"/>
</dbReference>
<dbReference type="Gene3D" id="3.10.560.10">
    <property type="entry name" value="Outer membrane lipoprotein wza domain like"/>
    <property type="match status" value="1"/>
</dbReference>
<dbReference type="InterPro" id="IPR049712">
    <property type="entry name" value="Poly_export"/>
</dbReference>
<dbReference type="GO" id="GO:0015159">
    <property type="term" value="F:polysaccharide transmembrane transporter activity"/>
    <property type="evidence" value="ECO:0007669"/>
    <property type="project" value="InterPro"/>
</dbReference>
<dbReference type="GO" id="GO:0046930">
    <property type="term" value="C:pore complex"/>
    <property type="evidence" value="ECO:0007669"/>
    <property type="project" value="UniProtKB-KW"/>
</dbReference>
<keyword evidence="14" id="KW-0449">Lipoprotein</keyword>
<evidence type="ECO:0000256" key="12">
    <source>
        <dbReference type="ARBA" id="ARBA00023139"/>
    </source>
</evidence>
<dbReference type="AlphaFoldDB" id="A0A174C9M2"/>
<dbReference type="PANTHER" id="PTHR33619">
    <property type="entry name" value="POLYSACCHARIDE EXPORT PROTEIN GFCE-RELATED"/>
    <property type="match status" value="1"/>
</dbReference>
<feature type="transmembrane region" description="Helical" evidence="15">
    <location>
        <begin position="257"/>
        <end position="276"/>
    </location>
</feature>
<evidence type="ECO:0000256" key="1">
    <source>
        <dbReference type="ARBA" id="ARBA00004571"/>
    </source>
</evidence>
<comment type="similarity">
    <text evidence="2">Belongs to the BexD/CtrA/VexA family.</text>
</comment>
<keyword evidence="4" id="KW-1134">Transmembrane beta strand</keyword>
<keyword evidence="13" id="KW-0998">Cell outer membrane</keyword>
<evidence type="ECO:0000259" key="16">
    <source>
        <dbReference type="Pfam" id="PF02563"/>
    </source>
</evidence>
<keyword evidence="6 15" id="KW-0812">Transmembrane</keyword>
<keyword evidence="10" id="KW-0626">Porin</keyword>
<evidence type="ECO:0000256" key="13">
    <source>
        <dbReference type="ARBA" id="ARBA00023237"/>
    </source>
</evidence>
<gene>
    <name evidence="18" type="ORF">ERS852397_01355</name>
</gene>
<evidence type="ECO:0000256" key="2">
    <source>
        <dbReference type="ARBA" id="ARBA00009450"/>
    </source>
</evidence>
<keyword evidence="9" id="KW-0406">Ion transport</keyword>
<evidence type="ECO:0000256" key="3">
    <source>
        <dbReference type="ARBA" id="ARBA00022448"/>
    </source>
</evidence>
<evidence type="ECO:0000313" key="18">
    <source>
        <dbReference type="EMBL" id="CUO09854.1"/>
    </source>
</evidence>
<evidence type="ECO:0000256" key="15">
    <source>
        <dbReference type="SAM" id="Phobius"/>
    </source>
</evidence>
<reference evidence="18 19" key="1">
    <citation type="submission" date="2015-09" db="EMBL/GenBank/DDBJ databases">
        <authorList>
            <consortium name="Pathogen Informatics"/>
        </authorList>
    </citation>
    <scope>NUCLEOTIDE SEQUENCE [LARGE SCALE GENOMIC DNA]</scope>
    <source>
        <strain evidence="18 19">2789STDY5608840</strain>
    </source>
</reference>
<name>A0A174C9M2_9BACE</name>
<feature type="domain" description="Polysaccharide export protein N-terminal" evidence="16">
    <location>
        <begin position="55"/>
        <end position="154"/>
    </location>
</feature>
<evidence type="ECO:0000256" key="5">
    <source>
        <dbReference type="ARBA" id="ARBA00022597"/>
    </source>
</evidence>
<evidence type="ECO:0000256" key="10">
    <source>
        <dbReference type="ARBA" id="ARBA00023114"/>
    </source>
</evidence>
<evidence type="ECO:0000259" key="17">
    <source>
        <dbReference type="Pfam" id="PF22461"/>
    </source>
</evidence>
<evidence type="ECO:0000256" key="9">
    <source>
        <dbReference type="ARBA" id="ARBA00023065"/>
    </source>
</evidence>
<keyword evidence="8" id="KW-0625">Polysaccharide transport</keyword>
<evidence type="ECO:0000256" key="14">
    <source>
        <dbReference type="ARBA" id="ARBA00023288"/>
    </source>
</evidence>
<keyword evidence="7" id="KW-0732">Signal</keyword>
<evidence type="ECO:0000256" key="8">
    <source>
        <dbReference type="ARBA" id="ARBA00023047"/>
    </source>
</evidence>
<keyword evidence="12" id="KW-0564">Palmitate</keyword>
<feature type="domain" description="SLBB" evidence="17">
    <location>
        <begin position="159"/>
        <end position="239"/>
    </location>
</feature>
<organism evidence="18 19">
    <name type="scientific">Bacteroides finegoldii</name>
    <dbReference type="NCBI Taxonomy" id="338188"/>
    <lineage>
        <taxon>Bacteria</taxon>
        <taxon>Pseudomonadati</taxon>
        <taxon>Bacteroidota</taxon>
        <taxon>Bacteroidia</taxon>
        <taxon>Bacteroidales</taxon>
        <taxon>Bacteroidaceae</taxon>
        <taxon>Bacteroides</taxon>
    </lineage>
</organism>
<dbReference type="RefSeq" id="WP_055278821.1">
    <property type="nucleotide sequence ID" value="NZ_CABIXA010000006.1"/>
</dbReference>
<evidence type="ECO:0000256" key="4">
    <source>
        <dbReference type="ARBA" id="ARBA00022452"/>
    </source>
</evidence>
<dbReference type="Pfam" id="PF22461">
    <property type="entry name" value="SLBB_2"/>
    <property type="match status" value="1"/>
</dbReference>
<sequence>MNNSFCIATSMQKKVGGILPCLFALFLLASCQSYKKVPYLQDSEIVGQVTQQETLYDARIMPKDQLTIMVSCTNPELAAPFNLGMTGSAGLTAGNSQGASQSSQQTYLVDNEGNINFPVLGTLKVGGLTKKEVEQMIVEKLKPYIKETPIVTARMVNYKISVLGEVASPGTFTISNEKVNILEALAMAGDMTIYGIRDNVKLIREDANGKQQIITLDLNKAETLLSPYYWLQQNDIVYVTPNKAKARNSDISNSTSIWFSATSILISLASLLVTIFR</sequence>
<keyword evidence="3" id="KW-0813">Transport</keyword>
<evidence type="ECO:0000256" key="11">
    <source>
        <dbReference type="ARBA" id="ARBA00023136"/>
    </source>
</evidence>